<dbReference type="AlphaFoldDB" id="V4RI26"/>
<sequence length="44" mass="5027">MSDDGKHAWHDDTPFPRRWIGYVALKVAVLVLAVLVALWFYGVL</sequence>
<comment type="caution">
    <text evidence="2">The sequence shown here is derived from an EMBL/GenBank/DDBJ whole genome shotgun (WGS) entry which is preliminary data.</text>
</comment>
<proteinExistence type="predicted"/>
<evidence type="ECO:0000256" key="1">
    <source>
        <dbReference type="SAM" id="Phobius"/>
    </source>
</evidence>
<keyword evidence="1" id="KW-1133">Transmembrane helix</keyword>
<dbReference type="RefSeq" id="WP_023434161.1">
    <property type="nucleotide sequence ID" value="NZ_AWXZ01000040.1"/>
</dbReference>
<reference evidence="2 3" key="1">
    <citation type="journal article" date="2014" name="Genome Announc.">
        <title>Draft Genome Sequence of Lutibaculum baratangense Strain AMV1T, Isolated from a Mud Volcano in Andamans, India.</title>
        <authorList>
            <person name="Singh A."/>
            <person name="Sreenivas A."/>
            <person name="Sathyanarayana Reddy G."/>
            <person name="Pinnaka A.K."/>
            <person name="Shivaji S."/>
        </authorList>
    </citation>
    <scope>NUCLEOTIDE SEQUENCE [LARGE SCALE GENOMIC DNA]</scope>
    <source>
        <strain evidence="2 3">AMV1</strain>
    </source>
</reference>
<organism evidence="2 3">
    <name type="scientific">Lutibaculum baratangense AMV1</name>
    <dbReference type="NCBI Taxonomy" id="631454"/>
    <lineage>
        <taxon>Bacteria</taxon>
        <taxon>Pseudomonadati</taxon>
        <taxon>Pseudomonadota</taxon>
        <taxon>Alphaproteobacteria</taxon>
        <taxon>Hyphomicrobiales</taxon>
        <taxon>Tepidamorphaceae</taxon>
        <taxon>Lutibaculum</taxon>
    </lineage>
</organism>
<protein>
    <submittedName>
        <fullName evidence="2">Uncharacterized protein</fullName>
    </submittedName>
</protein>
<feature type="transmembrane region" description="Helical" evidence="1">
    <location>
        <begin position="20"/>
        <end position="41"/>
    </location>
</feature>
<dbReference type="Proteomes" id="UP000017819">
    <property type="component" value="Unassembled WGS sequence"/>
</dbReference>
<keyword evidence="3" id="KW-1185">Reference proteome</keyword>
<evidence type="ECO:0000313" key="2">
    <source>
        <dbReference type="EMBL" id="ESR22915.1"/>
    </source>
</evidence>
<dbReference type="EMBL" id="AWXZ01000040">
    <property type="protein sequence ID" value="ESR22915.1"/>
    <property type="molecule type" value="Genomic_DNA"/>
</dbReference>
<accession>V4RI26</accession>
<keyword evidence="1" id="KW-0472">Membrane</keyword>
<evidence type="ECO:0000313" key="3">
    <source>
        <dbReference type="Proteomes" id="UP000017819"/>
    </source>
</evidence>
<keyword evidence="1" id="KW-0812">Transmembrane</keyword>
<name>V4RI26_9HYPH</name>
<gene>
    <name evidence="2" type="ORF">N177_4052</name>
</gene>